<evidence type="ECO:0000256" key="5">
    <source>
        <dbReference type="ARBA" id="ARBA00022927"/>
    </source>
</evidence>
<keyword evidence="5" id="KW-0653">Protein transport</keyword>
<dbReference type="SUPFAM" id="SSF48371">
    <property type="entry name" value="ARM repeat"/>
    <property type="match status" value="1"/>
</dbReference>
<dbReference type="EMBL" id="JBFMKM010000006">
    <property type="protein sequence ID" value="KAL1305579.1"/>
    <property type="molecule type" value="Genomic_DNA"/>
</dbReference>
<evidence type="ECO:0000256" key="1">
    <source>
        <dbReference type="ARBA" id="ARBA00004123"/>
    </source>
</evidence>
<keyword evidence="3" id="KW-0813">Transport</keyword>
<evidence type="ECO:0000256" key="7">
    <source>
        <dbReference type="ARBA" id="ARBA00025147"/>
    </source>
</evidence>
<dbReference type="GeneID" id="95980883"/>
<dbReference type="InterPro" id="IPR011989">
    <property type="entry name" value="ARM-like"/>
</dbReference>
<comment type="caution">
    <text evidence="10">The sequence shown here is derived from an EMBL/GenBank/DDBJ whole genome shotgun (WGS) entry which is preliminary data.</text>
</comment>
<dbReference type="Pfam" id="PF08389">
    <property type="entry name" value="Xpo1"/>
    <property type="match status" value="1"/>
</dbReference>
<dbReference type="Gene3D" id="1.25.10.10">
    <property type="entry name" value="Leucine-rich Repeat Variant"/>
    <property type="match status" value="1"/>
</dbReference>
<dbReference type="InterPro" id="IPR057942">
    <property type="entry name" value="TPR_TNPO3_IPO13_3rd"/>
</dbReference>
<protein>
    <recommendedName>
        <fullName evidence="9">Exportin-1/Importin-beta-like domain-containing protein</fullName>
    </recommendedName>
</protein>
<comment type="function">
    <text evidence="7">tRNA nucleus export receptor which facilitates tRNA translocation across the nuclear pore complex. Involved in pre-tRNA splicing, probably by affecting the interaction of pre-tRNA with splicing endonuclease.</text>
</comment>
<keyword evidence="11" id="KW-1185">Reference proteome</keyword>
<dbReference type="Pfam" id="PF24140">
    <property type="entry name" value="TPR_TNPO3_IPO13_3rd"/>
    <property type="match status" value="1"/>
</dbReference>
<evidence type="ECO:0000313" key="10">
    <source>
        <dbReference type="EMBL" id="KAL1305579.1"/>
    </source>
</evidence>
<dbReference type="RefSeq" id="XP_069201852.1">
    <property type="nucleotide sequence ID" value="XM_069347247.1"/>
</dbReference>
<keyword evidence="4" id="KW-0819">tRNA processing</keyword>
<feature type="region of interest" description="Disordered" evidence="8">
    <location>
        <begin position="681"/>
        <end position="700"/>
    </location>
</feature>
<dbReference type="PANTHER" id="PTHR12363:SF33">
    <property type="entry name" value="IMPORTIN-13"/>
    <property type="match status" value="1"/>
</dbReference>
<keyword evidence="6" id="KW-0539">Nucleus</keyword>
<evidence type="ECO:0000259" key="9">
    <source>
        <dbReference type="Pfam" id="PF08389"/>
    </source>
</evidence>
<feature type="domain" description="Exportin-1/Importin-beta-like" evidence="9">
    <location>
        <begin position="99"/>
        <end position="270"/>
    </location>
</feature>
<dbReference type="InterPro" id="IPR016024">
    <property type="entry name" value="ARM-type_fold"/>
</dbReference>
<name>A0ABR3PHG5_9PEZI</name>
<evidence type="ECO:0000256" key="4">
    <source>
        <dbReference type="ARBA" id="ARBA00022694"/>
    </source>
</evidence>
<evidence type="ECO:0000313" key="11">
    <source>
        <dbReference type="Proteomes" id="UP001562354"/>
    </source>
</evidence>
<accession>A0ABR3PHG5</accession>
<evidence type="ECO:0000256" key="6">
    <source>
        <dbReference type="ARBA" id="ARBA00023242"/>
    </source>
</evidence>
<evidence type="ECO:0000256" key="2">
    <source>
        <dbReference type="ARBA" id="ARBA00007991"/>
    </source>
</evidence>
<comment type="subcellular location">
    <subcellularLocation>
        <location evidence="1">Nucleus</location>
    </subcellularLocation>
</comment>
<proteinExistence type="inferred from homology"/>
<dbReference type="Proteomes" id="UP001562354">
    <property type="component" value="Unassembled WGS sequence"/>
</dbReference>
<gene>
    <name evidence="10" type="ORF">AAFC00_007184</name>
</gene>
<dbReference type="InterPro" id="IPR013598">
    <property type="entry name" value="Exportin-1/Importin-b-like"/>
</dbReference>
<sequence length="1011" mass="111682">MSASFRAIELVKIIGNPTNAAQVHSASEELQAIQHSNYGWAVANAMLEEDDDNVRFYGALTLQIKINKEGSHQSEDDTTELRSHLLTWLVKLASLPARNFVLYKLCAALATYFTQAPMRWLSAVRQIICSLRAGSVVTGDQLKTYPDSAQVFMELTPVQQRVTIRFCQTLAEDMSNSAGLSQQSLRLDDTFSANTPDVTSILAVCINNLARDNVDLGIEALNCLNAWIIYAHSNWSRDIGTLQLLQDLTPITAEFLVSNNDDLRDLAIEIFVSNLEFRLKFFKKEHVEIISTLVRQKIGPECLVACRSGQQEPEIVSLGKLVAAYGKITVKDLVVVRKHASSESIVALFLELLTAPGYPAEDDEMIFSATEFWNEYAEHAVYAAADSEVHTLSKWLPQAREDLMKALQLYLPKMSHPPPEISKTWDEETFQQWKFFRDNVMDYLEFITEIPDSNLLHYLIEVALQILPTRQWFQLEGVLFCINAIADSVRPANDDPAMNALMGSSIFSNASDMSLDVPALLRRAVLRMIDNYSTFIKSNPQYIPPVLTFLFTILEATPPDQVRVADQAAKSLESLCSSCRRSLTQHLGELLAQVPQALSGPSANGYQKEKVMAAVASIIQSLPSEELKAEPISILIQVIETDLNAAVQAMQRGDVEQGELIGTTALQCLASIGKGIQALDDRPIDIDSNDDDETSTTEGAHSQTFWTLEAGAAIQQRILACFEIISYLQNAGDAIDAACDVLRAGLAETEPGPFVFPPSTTVAFVAKATTSLDTPRIEAVLSTACTFVSAHSRRNTPHLFDEVLAVYQSVARVMGLLKDPSNDPQLAQICVEFLQRLLVAYLDVLLAPSDEEIAGVLQFVLACVTGQAPMLKRIACNFFEPLIAHGRPNNPAPLPVTRVPVGVIVQHFAPLIATSLLYQISGVAQRSELDSLSKPLRAFVFSVPNCKKYLEHALLEQETTFVELAAANKTVDQSERKVFIAKIVGLRGGRQTNIIVREFWARCKGTVSKFE</sequence>
<evidence type="ECO:0000256" key="3">
    <source>
        <dbReference type="ARBA" id="ARBA00022448"/>
    </source>
</evidence>
<dbReference type="PANTHER" id="PTHR12363">
    <property type="entry name" value="TRANSPORTIN 3 AND IMPORTIN 13"/>
    <property type="match status" value="1"/>
</dbReference>
<organism evidence="10 11">
    <name type="scientific">Neodothiora populina</name>
    <dbReference type="NCBI Taxonomy" id="2781224"/>
    <lineage>
        <taxon>Eukaryota</taxon>
        <taxon>Fungi</taxon>
        <taxon>Dikarya</taxon>
        <taxon>Ascomycota</taxon>
        <taxon>Pezizomycotina</taxon>
        <taxon>Dothideomycetes</taxon>
        <taxon>Dothideomycetidae</taxon>
        <taxon>Dothideales</taxon>
        <taxon>Dothioraceae</taxon>
        <taxon>Neodothiora</taxon>
    </lineage>
</organism>
<reference evidence="10 11" key="1">
    <citation type="submission" date="2024-07" db="EMBL/GenBank/DDBJ databases">
        <title>Draft sequence of the Neodothiora populina.</title>
        <authorList>
            <person name="Drown D.D."/>
            <person name="Schuette U.S."/>
            <person name="Buechlein A.B."/>
            <person name="Rusch D.R."/>
            <person name="Winton L.W."/>
            <person name="Adams G.A."/>
        </authorList>
    </citation>
    <scope>NUCLEOTIDE SEQUENCE [LARGE SCALE GENOMIC DNA]</scope>
    <source>
        <strain evidence="10 11">CPC 39397</strain>
    </source>
</reference>
<comment type="similarity">
    <text evidence="2">Belongs to the importin beta family.</text>
</comment>
<dbReference type="InterPro" id="IPR051345">
    <property type="entry name" value="Importin_beta-like_NTR"/>
</dbReference>
<evidence type="ECO:0000256" key="8">
    <source>
        <dbReference type="SAM" id="MobiDB-lite"/>
    </source>
</evidence>